<dbReference type="PROSITE" id="PS50835">
    <property type="entry name" value="IG_LIKE"/>
    <property type="match status" value="4"/>
</dbReference>
<keyword evidence="3" id="KW-0732">Signal</keyword>
<dbReference type="Pfam" id="PF01183">
    <property type="entry name" value="Glyco_hydro_25"/>
    <property type="match status" value="1"/>
</dbReference>
<dbReference type="SUPFAM" id="SSF51445">
    <property type="entry name" value="(Trans)glycosidases"/>
    <property type="match status" value="1"/>
</dbReference>
<dbReference type="CDD" id="cd06414">
    <property type="entry name" value="GH25_LytC-like"/>
    <property type="match status" value="1"/>
</dbReference>
<dbReference type="eggNOG" id="COG3757">
    <property type="taxonomic scope" value="Bacteria"/>
</dbReference>
<gene>
    <name evidence="5" type="ORF">CLORAM_00585</name>
</gene>
<dbReference type="Gene3D" id="1.10.530.10">
    <property type="match status" value="1"/>
</dbReference>
<feature type="signal peptide" evidence="3">
    <location>
        <begin position="1"/>
        <end position="25"/>
    </location>
</feature>
<dbReference type="Proteomes" id="UP000005798">
    <property type="component" value="Unassembled WGS sequence"/>
</dbReference>
<feature type="domain" description="Ig-like" evidence="4">
    <location>
        <begin position="823"/>
        <end position="920"/>
    </location>
</feature>
<dbReference type="eggNOG" id="COG0739">
    <property type="taxonomic scope" value="Bacteria"/>
</dbReference>
<dbReference type="PROSITE" id="PS51904">
    <property type="entry name" value="GLYCOSYL_HYDROL_F25_2"/>
    <property type="match status" value="1"/>
</dbReference>
<dbReference type="Pfam" id="PF01832">
    <property type="entry name" value="Glucosaminidase"/>
    <property type="match status" value="1"/>
</dbReference>
<sequence length="1460" mass="162566">MKKKIAKVSAASLITLSMTVGNVAAFNNHDDLSVEDESSNDKNIDLNSNSTTELENNSSIETKNGNKEVIGQTKFVDENGNITTVDVYDGTTGEVYNPRLRVVSTANMVNFNCSSAGTTTEFVDYYTGQAGYISKASAADAAFLGYENGKVKFMISGVTGLVDPSKVEVLTQGTYYASNYEVNSSGNLYHYISNNVNATGNQGNSNYVGKGPSYLTKGKEYYSYDGHYFYENYNTMITDYKNNVRTNSVNPSTPYYNYFQYLPMRSKTNYTAQELTTYLNNKANSSTSKLNNTGDMFIKYQNKYGVNALMAASFAALESGWGKSSIAQNKNNLFGMNATDANPSEDAKKYSSVEACIEDFASNWMSKKYLNGTYTSLFRGGYFGDKGSGIFGKYSSDPYEGEKCASIAENMDASISGKDKNYYTIGVKDVAGTSRTNLNVRQSSNISSTVLYTTIKNPSYAFIVRKKTPENEFYEIQSDSVLNSNRTAVSTSAEYNYDSDYAYVSSNHLTIVNNGNDISYEKNEAPVISNAKITNVSRSGYTVTCTVTDDNAVDRVLMPTWSENNGQDDLIWYTANRSGNTYTIEVKTSNHKNDSGKYHTDIYAYDSEGKVSKVELTATVPGANEAPVISNAKITNVSQSGYTVTCTVTDDNAVDRVLMPTWSENNGQDDLIWYTANRTGNTYTIEVKTSNHKNDSGKYHTDIYAYDSEGKVSKVELTATVPGANEAPVISNAKITNVSRSGYTVTCTVTDDNAVDRVLMPTWSENNGQDDLIWYTANRTENTYTIEVKTSNHKNDSGKYHTDIYAYDSEGKVSKVELTATVPGANEAPVISNAKITNVSRSGYTVTCTVTDDNAVDRVLMPTWSENNGQDDLIWYTANRTGNTYTIEVKTSNHKNDSGKYHTDIYAYDSEGKVSKVELTATVPGANEAPVISNAKITNVSRSGYTVTCTVTDDNAVDRVLMPTWSENNGQDDLIWYTANRTGNTYTIEVDMMNHNYDTGKINTDIYAYDDEGEYSKLELDTKIEENQAPVISDVKVINVTSDEYTVICKVTDDLEVVRVQMPTWTVNNGQDDIVWHEAELKNGVATFTVNRKDHNFEYGDYITHIYAYDREGLKGFSICGTVNLKEPDINTSTKPIIKNVKISNINDSGYTVTCTVLSNNKITEVLFPTWTYKNEQDDLIWGVGQKLENEYTFRVNRSDHNYEFGTYVTHIYAYDEKGAVNNIELPFHNIINTTERIGWAYIDGQKYFFDNKGNIAGNMPSKKVIDVSSYNGNIDWNTVKQYGDVDGAILRIAAHPNGEYIEDVQFANNLAACRRLKIPFGVYIYDYSNSENDALNEAKFVIDILQKYNVTPDELGYPVYFDLERTTITKEQNIANMNAFISEMNAKGYTTNVYSYRAMLNSSLNDKAILSNVSWMAAYTDTIGWENPYYKGKFGWQYTSSGSIPGISGNVDISCWYTI</sequence>
<reference evidence="5" key="1">
    <citation type="submission" date="2007-11" db="EMBL/GenBank/DDBJ databases">
        <authorList>
            <person name="Fulton L."/>
            <person name="Clifton S."/>
            <person name="Fulton B."/>
            <person name="Xu J."/>
            <person name="Minx P."/>
            <person name="Pepin K.H."/>
            <person name="Johnson M."/>
            <person name="Thiruvilangam P."/>
            <person name="Bhonagiri V."/>
            <person name="Nash W.E."/>
            <person name="Mardis E.R."/>
            <person name="Wilson R.K."/>
        </authorList>
    </citation>
    <scope>NUCLEOTIDE SEQUENCE [LARGE SCALE GENOMIC DNA]</scope>
    <source>
        <strain evidence="5">DSM 1402</strain>
    </source>
</reference>
<feature type="region of interest" description="Disordered" evidence="2">
    <location>
        <begin position="33"/>
        <end position="65"/>
    </location>
</feature>
<dbReference type="HOGENOM" id="CLU_004593_0_0_9"/>
<dbReference type="eggNOG" id="COG1705">
    <property type="taxonomic scope" value="Bacteria"/>
</dbReference>
<comment type="similarity">
    <text evidence="1">Belongs to the glycosyl hydrolase 25 family.</text>
</comment>
<dbReference type="GO" id="GO:0016998">
    <property type="term" value="P:cell wall macromolecule catabolic process"/>
    <property type="evidence" value="ECO:0007669"/>
    <property type="project" value="InterPro"/>
</dbReference>
<dbReference type="RefSeq" id="WP_003535373.1">
    <property type="nucleotide sequence ID" value="NZ_DS499654.1"/>
</dbReference>
<name>B0N1T3_9FIRM</name>
<dbReference type="EMBL" id="ABFX02000003">
    <property type="protein sequence ID" value="EDS19710.1"/>
    <property type="molecule type" value="Genomic_DNA"/>
</dbReference>
<dbReference type="InterPro" id="IPR017853">
    <property type="entry name" value="GH"/>
</dbReference>
<keyword evidence="6" id="KW-1185">Reference proteome</keyword>
<protein>
    <submittedName>
        <fullName evidence="5">Glycosyl hydrolase family 25</fullName>
    </submittedName>
</protein>
<dbReference type="InterPro" id="IPR007110">
    <property type="entry name" value="Ig-like_dom"/>
</dbReference>
<evidence type="ECO:0000256" key="1">
    <source>
        <dbReference type="ARBA" id="ARBA00010646"/>
    </source>
</evidence>
<evidence type="ECO:0000313" key="6">
    <source>
        <dbReference type="Proteomes" id="UP000005798"/>
    </source>
</evidence>
<dbReference type="Gene3D" id="3.20.20.80">
    <property type="entry name" value="Glycosidases"/>
    <property type="match status" value="1"/>
</dbReference>
<organism evidence="5 6">
    <name type="scientific">Thomasclavelia ramosa DSM 1402</name>
    <dbReference type="NCBI Taxonomy" id="445974"/>
    <lineage>
        <taxon>Bacteria</taxon>
        <taxon>Bacillati</taxon>
        <taxon>Bacillota</taxon>
        <taxon>Erysipelotrichia</taxon>
        <taxon>Erysipelotrichales</taxon>
        <taxon>Coprobacillaceae</taxon>
        <taxon>Thomasclavelia</taxon>
    </lineage>
</organism>
<dbReference type="eggNOG" id="COG3942">
    <property type="taxonomic scope" value="Bacteria"/>
</dbReference>
<comment type="caution">
    <text evidence="5">The sequence shown here is derived from an EMBL/GenBank/DDBJ whole genome shotgun (WGS) entry which is preliminary data.</text>
</comment>
<dbReference type="PANTHER" id="PTHR34135">
    <property type="entry name" value="LYSOZYME"/>
    <property type="match status" value="1"/>
</dbReference>
<reference evidence="5" key="2">
    <citation type="submission" date="2014-06" db="EMBL/GenBank/DDBJ databases">
        <title>Draft genome sequence of Clostridium ramosum(DSM 1402).</title>
        <authorList>
            <person name="Sudarsanam P."/>
            <person name="Ley R."/>
            <person name="Guruge J."/>
            <person name="Turnbaugh P.J."/>
            <person name="Mahowald M."/>
            <person name="Liep D."/>
            <person name="Gordon J."/>
        </authorList>
    </citation>
    <scope>NUCLEOTIDE SEQUENCE</scope>
    <source>
        <strain evidence="5">DSM 1402</strain>
    </source>
</reference>
<feature type="domain" description="Ig-like" evidence="4">
    <location>
        <begin position="526"/>
        <end position="617"/>
    </location>
</feature>
<proteinExistence type="inferred from homology"/>
<dbReference type="GO" id="GO:0009253">
    <property type="term" value="P:peptidoglycan catabolic process"/>
    <property type="evidence" value="ECO:0007669"/>
    <property type="project" value="InterPro"/>
</dbReference>
<evidence type="ECO:0000313" key="5">
    <source>
        <dbReference type="EMBL" id="EDS19710.1"/>
    </source>
</evidence>
<evidence type="ECO:0000259" key="4">
    <source>
        <dbReference type="PROSITE" id="PS50835"/>
    </source>
</evidence>
<dbReference type="InterPro" id="IPR002053">
    <property type="entry name" value="Glyco_hydro_25"/>
</dbReference>
<dbReference type="Gene3D" id="2.60.40.3760">
    <property type="match status" value="7"/>
</dbReference>
<evidence type="ECO:0000256" key="2">
    <source>
        <dbReference type="SAM" id="MobiDB-lite"/>
    </source>
</evidence>
<feature type="chain" id="PRO_5002750769" evidence="3">
    <location>
        <begin position="26"/>
        <end position="1460"/>
    </location>
</feature>
<feature type="domain" description="Ig-like" evidence="4">
    <location>
        <begin position="722"/>
        <end position="819"/>
    </location>
</feature>
<dbReference type="GO" id="GO:0004040">
    <property type="term" value="F:amidase activity"/>
    <property type="evidence" value="ECO:0007669"/>
    <property type="project" value="InterPro"/>
</dbReference>
<dbReference type="InterPro" id="IPR002901">
    <property type="entry name" value="MGlyc_endo_b_GlcNAc-like_dom"/>
</dbReference>
<dbReference type="PANTHER" id="PTHR34135:SF2">
    <property type="entry name" value="LYSOZYME"/>
    <property type="match status" value="1"/>
</dbReference>
<evidence type="ECO:0000256" key="3">
    <source>
        <dbReference type="SAM" id="SignalP"/>
    </source>
</evidence>
<keyword evidence="5" id="KW-0378">Hydrolase</keyword>
<dbReference type="SMART" id="SM00047">
    <property type="entry name" value="LYZ2"/>
    <property type="match status" value="1"/>
</dbReference>
<dbReference type="Pfam" id="PF08481">
    <property type="entry name" value="GBS_Bsp-like"/>
    <property type="match status" value="7"/>
</dbReference>
<feature type="domain" description="Ig-like" evidence="4">
    <location>
        <begin position="621"/>
        <end position="718"/>
    </location>
</feature>
<accession>B0N1T3</accession>
<dbReference type="GO" id="GO:0016052">
    <property type="term" value="P:carbohydrate catabolic process"/>
    <property type="evidence" value="ECO:0007669"/>
    <property type="project" value="TreeGrafter"/>
</dbReference>
<dbReference type="InterPro" id="IPR013688">
    <property type="entry name" value="GBS_Bsp-like"/>
</dbReference>
<feature type="compositionally biased region" description="Low complexity" evidence="2">
    <location>
        <begin position="46"/>
        <end position="59"/>
    </location>
</feature>
<dbReference type="eggNOG" id="COG4193">
    <property type="taxonomic scope" value="Bacteria"/>
</dbReference>
<dbReference type="GO" id="GO:0003796">
    <property type="term" value="F:lysozyme activity"/>
    <property type="evidence" value="ECO:0007669"/>
    <property type="project" value="InterPro"/>
</dbReference>